<name>A0AAV1VKA9_9STRA</name>
<dbReference type="EMBL" id="CAKLBY020000374">
    <property type="protein sequence ID" value="CAK7946692.1"/>
    <property type="molecule type" value="Genomic_DNA"/>
</dbReference>
<evidence type="ECO:0000313" key="1">
    <source>
        <dbReference type="EMBL" id="CAK7946692.1"/>
    </source>
</evidence>
<accession>A0AAV1VKA9</accession>
<sequence length="108" mass="12387">MMMVDIGMETNRERERATLARSFNMTKAPTPPPQALEHLVICSDPTIGSHLCLGFRLVRATGTHAYRKTKWLWGFEIDGEHGHVFECLVLNKPFLMHEQGRDVYFLEG</sequence>
<gene>
    <name evidence="1" type="ORF">PM001_LOCUS31842</name>
</gene>
<dbReference type="AlphaFoldDB" id="A0AAV1VKA9"/>
<proteinExistence type="predicted"/>
<comment type="caution">
    <text evidence="1">The sequence shown here is derived from an EMBL/GenBank/DDBJ whole genome shotgun (WGS) entry which is preliminary data.</text>
</comment>
<evidence type="ECO:0000313" key="2">
    <source>
        <dbReference type="Proteomes" id="UP001162060"/>
    </source>
</evidence>
<organism evidence="1 2">
    <name type="scientific">Peronospora matthiolae</name>
    <dbReference type="NCBI Taxonomy" id="2874970"/>
    <lineage>
        <taxon>Eukaryota</taxon>
        <taxon>Sar</taxon>
        <taxon>Stramenopiles</taxon>
        <taxon>Oomycota</taxon>
        <taxon>Peronosporomycetes</taxon>
        <taxon>Peronosporales</taxon>
        <taxon>Peronosporaceae</taxon>
        <taxon>Peronospora</taxon>
    </lineage>
</organism>
<protein>
    <submittedName>
        <fullName evidence="1">Uncharacterized protein</fullName>
    </submittedName>
</protein>
<reference evidence="1" key="1">
    <citation type="submission" date="2024-01" db="EMBL/GenBank/DDBJ databases">
        <authorList>
            <person name="Webb A."/>
        </authorList>
    </citation>
    <scope>NUCLEOTIDE SEQUENCE</scope>
    <source>
        <strain evidence="1">Pm1</strain>
    </source>
</reference>
<dbReference type="Proteomes" id="UP001162060">
    <property type="component" value="Unassembled WGS sequence"/>
</dbReference>